<evidence type="ECO:0000313" key="3">
    <source>
        <dbReference type="Proteomes" id="UP001065174"/>
    </source>
</evidence>
<proteinExistence type="predicted"/>
<dbReference type="RefSeq" id="WP_262309501.1">
    <property type="nucleotide sequence ID" value="NZ_CP106679.1"/>
</dbReference>
<organism evidence="2 3">
    <name type="scientific">Reichenbachiella agarivorans</name>
    <dbReference type="NCBI Taxonomy" id="2979464"/>
    <lineage>
        <taxon>Bacteria</taxon>
        <taxon>Pseudomonadati</taxon>
        <taxon>Bacteroidota</taxon>
        <taxon>Cytophagia</taxon>
        <taxon>Cytophagales</taxon>
        <taxon>Reichenbachiellaceae</taxon>
        <taxon>Reichenbachiella</taxon>
    </lineage>
</organism>
<evidence type="ECO:0000256" key="1">
    <source>
        <dbReference type="SAM" id="SignalP"/>
    </source>
</evidence>
<accession>A0ABY6CNG4</accession>
<gene>
    <name evidence="2" type="ORF">N6H18_17110</name>
</gene>
<feature type="chain" id="PRO_5046643706" evidence="1">
    <location>
        <begin position="25"/>
        <end position="342"/>
    </location>
</feature>
<name>A0ABY6CNG4_9BACT</name>
<protein>
    <submittedName>
        <fullName evidence="2">Uncharacterized protein</fullName>
    </submittedName>
</protein>
<keyword evidence="3" id="KW-1185">Reference proteome</keyword>
<feature type="signal peptide" evidence="1">
    <location>
        <begin position="1"/>
        <end position="24"/>
    </location>
</feature>
<dbReference type="Proteomes" id="UP001065174">
    <property type="component" value="Chromosome"/>
</dbReference>
<keyword evidence="1" id="KW-0732">Signal</keyword>
<dbReference type="EMBL" id="CP106679">
    <property type="protein sequence ID" value="UXP32064.1"/>
    <property type="molecule type" value="Genomic_DNA"/>
</dbReference>
<reference evidence="2" key="1">
    <citation type="submission" date="2022-09" db="EMBL/GenBank/DDBJ databases">
        <title>Comparative genomics and taxonomic characterization of three novel marine species of genus Reichenbachiella exhibiting antioxidant and polysaccharide degradation activities.</title>
        <authorList>
            <person name="Muhammad N."/>
            <person name="Lee Y.-J."/>
            <person name="Ko J."/>
            <person name="Kim S.-G."/>
        </authorList>
    </citation>
    <scope>NUCLEOTIDE SEQUENCE</scope>
    <source>
        <strain evidence="2">BKB1-1</strain>
    </source>
</reference>
<sequence length="342" mass="38537">MNIKIIRILAACFALFLNFPVSFAQSVNPIVWQSVDFQSEGFYVDQYTGQGLLAIRPDEKNSTSVSATATHVFDGVDGYYDIVFHGVGENDGSSSFFLFVNGQAIGGEIRLPLNKKSWEVGDSYNAILKSLKLEKGDEISVRGVTHSADGKEWSRARWLKLNLSLSDQEPKLFVERGGVLLIEAEETELRGDWRVVQSFDEQAAGEGHLEFVGDNSYGIAANQNTLRYTVQVTNPGLYQVKWKSRNGKEAERFDERNDSWLRVNADAFLGTQRGLQTDLTGDFAKMWVQDLQSWSWDCYGEHHGVNGMQLYAEFEEAGIYTIEVCGRSQYHPIDQILLFKVK</sequence>
<evidence type="ECO:0000313" key="2">
    <source>
        <dbReference type="EMBL" id="UXP32064.1"/>
    </source>
</evidence>
<dbReference type="Gene3D" id="2.60.120.260">
    <property type="entry name" value="Galactose-binding domain-like"/>
    <property type="match status" value="1"/>
</dbReference>